<evidence type="ECO:0000313" key="1">
    <source>
        <dbReference type="EMBL" id="KOX80934.1"/>
    </source>
</evidence>
<evidence type="ECO:0000313" key="2">
    <source>
        <dbReference type="Proteomes" id="UP000053105"/>
    </source>
</evidence>
<dbReference type="Proteomes" id="UP000053105">
    <property type="component" value="Unassembled WGS sequence"/>
</dbReference>
<gene>
    <name evidence="1" type="ORF">WN51_00852</name>
</gene>
<reference evidence="1 2" key="1">
    <citation type="submission" date="2015-07" db="EMBL/GenBank/DDBJ databases">
        <title>The genome of Melipona quadrifasciata.</title>
        <authorList>
            <person name="Pan H."/>
            <person name="Kapheim K."/>
        </authorList>
    </citation>
    <scope>NUCLEOTIDE SEQUENCE [LARGE SCALE GENOMIC DNA]</scope>
    <source>
        <strain evidence="1">0111107301</strain>
        <tissue evidence="1">Whole body</tissue>
    </source>
</reference>
<protein>
    <submittedName>
        <fullName evidence="1">Uncharacterized protein</fullName>
    </submittedName>
</protein>
<dbReference type="AlphaFoldDB" id="A0A0N0BKQ8"/>
<proteinExistence type="predicted"/>
<organism evidence="1 2">
    <name type="scientific">Melipona quadrifasciata</name>
    <dbReference type="NCBI Taxonomy" id="166423"/>
    <lineage>
        <taxon>Eukaryota</taxon>
        <taxon>Metazoa</taxon>
        <taxon>Ecdysozoa</taxon>
        <taxon>Arthropoda</taxon>
        <taxon>Hexapoda</taxon>
        <taxon>Insecta</taxon>
        <taxon>Pterygota</taxon>
        <taxon>Neoptera</taxon>
        <taxon>Endopterygota</taxon>
        <taxon>Hymenoptera</taxon>
        <taxon>Apocrita</taxon>
        <taxon>Aculeata</taxon>
        <taxon>Apoidea</taxon>
        <taxon>Anthophila</taxon>
        <taxon>Apidae</taxon>
        <taxon>Melipona</taxon>
    </lineage>
</organism>
<accession>A0A0N0BKQ8</accession>
<keyword evidence="2" id="KW-1185">Reference proteome</keyword>
<dbReference type="EMBL" id="KQ435694">
    <property type="protein sequence ID" value="KOX80934.1"/>
    <property type="molecule type" value="Genomic_DNA"/>
</dbReference>
<name>A0A0N0BKQ8_9HYME</name>
<sequence length="66" mass="7727">MLGLLEFSSFDLNVQLGKTAKKNRTSFNRLLTLLERLQFFGDSWKDSIRFQIDSKWAIFAIENTII</sequence>